<keyword evidence="2" id="KW-1185">Reference proteome</keyword>
<sequence>MSSNASSYGEALRLASAAGVQAANRSMERGERSEWNEQDWDAAQRMTAQVLRELGYGPLDMAPSPDRDLIQATDAALLRDGFPFEIGGDVTMIPEENAVVVPRACYRAILKIWPHGRGVLAGGTEVEIRSR</sequence>
<evidence type="ECO:0000313" key="2">
    <source>
        <dbReference type="Proteomes" id="UP000325255"/>
    </source>
</evidence>
<organism evidence="1 2">
    <name type="scientific">Rhodovastum atsumiense</name>
    <dbReference type="NCBI Taxonomy" id="504468"/>
    <lineage>
        <taxon>Bacteria</taxon>
        <taxon>Pseudomonadati</taxon>
        <taxon>Pseudomonadota</taxon>
        <taxon>Alphaproteobacteria</taxon>
        <taxon>Acetobacterales</taxon>
        <taxon>Acetobacteraceae</taxon>
        <taxon>Rhodovastum</taxon>
    </lineage>
</organism>
<proteinExistence type="predicted"/>
<accession>A0A5M6IWD3</accession>
<comment type="caution">
    <text evidence="1">The sequence shown here is derived from an EMBL/GenBank/DDBJ whole genome shotgun (WGS) entry which is preliminary data.</text>
</comment>
<evidence type="ECO:0000313" key="1">
    <source>
        <dbReference type="EMBL" id="KAA5612137.1"/>
    </source>
</evidence>
<dbReference type="AlphaFoldDB" id="A0A5M6IWD3"/>
<reference evidence="1 2" key="1">
    <citation type="submission" date="2019-09" db="EMBL/GenBank/DDBJ databases">
        <title>Genome sequence of Rhodovastum atsumiense, a diverse member of the Acetobacteraceae family of non-sulfur purple photosynthetic bacteria.</title>
        <authorList>
            <person name="Meyer T."/>
            <person name="Kyndt J."/>
        </authorList>
    </citation>
    <scope>NUCLEOTIDE SEQUENCE [LARGE SCALE GENOMIC DNA]</scope>
    <source>
        <strain evidence="1 2">DSM 21279</strain>
    </source>
</reference>
<dbReference type="EMBL" id="VWPK01000014">
    <property type="protein sequence ID" value="KAA5612137.1"/>
    <property type="molecule type" value="Genomic_DNA"/>
</dbReference>
<dbReference type="RefSeq" id="WP_150040744.1">
    <property type="nucleotide sequence ID" value="NZ_OW485601.1"/>
</dbReference>
<gene>
    <name evidence="1" type="ORF">F1189_10745</name>
</gene>
<name>A0A5M6IWD3_9PROT</name>
<dbReference type="Proteomes" id="UP000325255">
    <property type="component" value="Unassembled WGS sequence"/>
</dbReference>
<protein>
    <submittedName>
        <fullName evidence="1">Uncharacterized protein</fullName>
    </submittedName>
</protein>